<sequence length="154" mass="17316">MHGVLAPFAAFTALALAAMSLGGALYECLLVDRIWPANIHLIQPEQGGLNRKLFWMPVHFVFEFTLIAALWLVWAHPSARLCLFIAAASHLVMRAWSGIYFIPRALEFERANQMTPAMQEKARRWVRLSIWRVPLDFATLLALCGAVTALLISQ</sequence>
<gene>
    <name evidence="2" type="ORF">CAL13_01670</name>
</gene>
<keyword evidence="3" id="KW-1185">Reference proteome</keyword>
<evidence type="ECO:0000313" key="3">
    <source>
        <dbReference type="Proteomes" id="UP000194139"/>
    </source>
</evidence>
<dbReference type="Proteomes" id="UP000194139">
    <property type="component" value="Chromosome"/>
</dbReference>
<keyword evidence="1" id="KW-0812">Transmembrane</keyword>
<evidence type="ECO:0008006" key="4">
    <source>
        <dbReference type="Google" id="ProtNLM"/>
    </source>
</evidence>
<proteinExistence type="predicted"/>
<keyword evidence="1" id="KW-1133">Transmembrane helix</keyword>
<feature type="transmembrane region" description="Helical" evidence="1">
    <location>
        <begin position="133"/>
        <end position="152"/>
    </location>
</feature>
<dbReference type="RefSeq" id="WP_043223445.1">
    <property type="nucleotide sequence ID" value="NZ_CP021109.1"/>
</dbReference>
<accession>A0A1W6YVQ8</accession>
<reference evidence="2 3" key="1">
    <citation type="submission" date="2017-05" db="EMBL/GenBank/DDBJ databases">
        <title>Complete and WGS of Bordetella genogroups.</title>
        <authorList>
            <person name="Spilker T."/>
            <person name="LiPuma J."/>
        </authorList>
    </citation>
    <scope>NUCLEOTIDE SEQUENCE [LARGE SCALE GENOMIC DNA]</scope>
    <source>
        <strain evidence="2 3">AU17164</strain>
    </source>
</reference>
<feature type="transmembrane region" description="Helical" evidence="1">
    <location>
        <begin position="54"/>
        <end position="74"/>
    </location>
</feature>
<dbReference type="EMBL" id="CP021109">
    <property type="protein sequence ID" value="ARP85068.1"/>
    <property type="molecule type" value="Genomic_DNA"/>
</dbReference>
<dbReference type="AlphaFoldDB" id="A0A1W6YVQ8"/>
<feature type="transmembrane region" description="Helical" evidence="1">
    <location>
        <begin position="81"/>
        <end position="102"/>
    </location>
</feature>
<organism evidence="2 3">
    <name type="scientific">Bordetella genomosp. 9</name>
    <dbReference type="NCBI Taxonomy" id="1416803"/>
    <lineage>
        <taxon>Bacteria</taxon>
        <taxon>Pseudomonadati</taxon>
        <taxon>Pseudomonadota</taxon>
        <taxon>Betaproteobacteria</taxon>
        <taxon>Burkholderiales</taxon>
        <taxon>Alcaligenaceae</taxon>
        <taxon>Bordetella</taxon>
    </lineage>
</organism>
<name>A0A1W6YVQ8_9BORD</name>
<keyword evidence="1" id="KW-0472">Membrane</keyword>
<evidence type="ECO:0000313" key="2">
    <source>
        <dbReference type="EMBL" id="ARP85068.1"/>
    </source>
</evidence>
<evidence type="ECO:0000256" key="1">
    <source>
        <dbReference type="SAM" id="Phobius"/>
    </source>
</evidence>
<protein>
    <recommendedName>
        <fullName evidence="4">DUF1772 domain-containing protein</fullName>
    </recommendedName>
</protein>